<keyword evidence="2 5" id="KW-0489">Methyltransferase</keyword>
<evidence type="ECO:0000313" key="7">
    <source>
        <dbReference type="Proteomes" id="UP000036923"/>
    </source>
</evidence>
<sequence length="376" mass="40209">MEDYVIVNGRKFKKGYTTGSCAAAAAKAAAAMLAGQSKMEVASIDTPAGIKLHLPIEDIEFSGDSVRCSVIKDGGDDPDITTGIKVYAEARYSSAGGIVVRAGEGIGKVTLRGLKVEVGQPAINPVPMRMIMEEVEKVITPGTGLEITISVPGGEELSQKTYNPKLGIVGGISILGTTGIVTPMSEEAWKEAVAMELSVIAASGNTKAVLTFGNYGSEFAKSMLDIDDKYIVKMSNFIGYILDKAVELGFKKLILVGHLGKLVKVAAGIFNTHSRVADARMEILAAYCALEGASMEVVKSVYSCTTTDLAAEIIRESGLENVFKRIVQNSSKRCMENVYNKLLVGTVLFNEDKFLLAMDENAEEILYGESWNGYGE</sequence>
<dbReference type="EC" id="2.1.1.195" evidence="5"/>
<name>A0A0L6JQE5_9FIRM</name>
<reference evidence="7" key="1">
    <citation type="submission" date="2015-07" db="EMBL/GenBank/DDBJ databases">
        <title>Near-Complete Genome Sequence of the Cellulolytic Bacterium Bacteroides (Pseudobacteroides) cellulosolvens ATCC 35603.</title>
        <authorList>
            <person name="Dassa B."/>
            <person name="Utturkar S.M."/>
            <person name="Klingeman D.M."/>
            <person name="Hurt R.A."/>
            <person name="Keller M."/>
            <person name="Xu J."/>
            <person name="Reddy Y.H.K."/>
            <person name="Borovok I."/>
            <person name="Grinberg I.R."/>
            <person name="Lamed R."/>
            <person name="Zhivin O."/>
            <person name="Bayer E.A."/>
            <person name="Brown S.D."/>
        </authorList>
    </citation>
    <scope>NUCLEOTIDE SEQUENCE [LARGE SCALE GENOMIC DNA]</scope>
    <source>
        <strain evidence="7">DSM 2933</strain>
    </source>
</reference>
<evidence type="ECO:0000256" key="1">
    <source>
        <dbReference type="ARBA" id="ARBA00022573"/>
    </source>
</evidence>
<protein>
    <recommendedName>
        <fullName evidence="5">Cobalt-precorrin-5B C(1)-methyltransferase</fullName>
        <ecNumber evidence="5">2.1.1.195</ecNumber>
    </recommendedName>
    <alternativeName>
        <fullName evidence="5">Cobalt-precorrin-6A synthase</fullName>
    </alternativeName>
</protein>
<evidence type="ECO:0000313" key="6">
    <source>
        <dbReference type="EMBL" id="KNY28013.1"/>
    </source>
</evidence>
<dbReference type="GO" id="GO:0043780">
    <property type="term" value="F:cobalt-precorrin-5B C1-methyltransferase activity"/>
    <property type="evidence" value="ECO:0007669"/>
    <property type="project" value="RHEA"/>
</dbReference>
<dbReference type="InterPro" id="IPR036074">
    <property type="entry name" value="CbiD_sf"/>
</dbReference>
<evidence type="ECO:0000256" key="5">
    <source>
        <dbReference type="HAMAP-Rule" id="MF_00787"/>
    </source>
</evidence>
<evidence type="ECO:0000256" key="4">
    <source>
        <dbReference type="ARBA" id="ARBA00022691"/>
    </source>
</evidence>
<dbReference type="eggNOG" id="COG1903">
    <property type="taxonomic scope" value="Bacteria"/>
</dbReference>
<dbReference type="Gene3D" id="3.30.2110.10">
    <property type="entry name" value="CbiD-like"/>
    <property type="match status" value="1"/>
</dbReference>
<dbReference type="GO" id="GO:0019251">
    <property type="term" value="P:anaerobic cobalamin biosynthetic process"/>
    <property type="evidence" value="ECO:0007669"/>
    <property type="project" value="UniProtKB-UniRule"/>
</dbReference>
<dbReference type="OrthoDB" id="6439987at2"/>
<dbReference type="PANTHER" id="PTHR35863">
    <property type="entry name" value="COBALT-PRECORRIN-5B C(1)-METHYLTRANSFERASE"/>
    <property type="match status" value="1"/>
</dbReference>
<dbReference type="InterPro" id="IPR002748">
    <property type="entry name" value="CbiD"/>
</dbReference>
<dbReference type="PANTHER" id="PTHR35863:SF1">
    <property type="entry name" value="COBALT-PRECORRIN-5B C(1)-METHYLTRANSFERASE"/>
    <property type="match status" value="1"/>
</dbReference>
<comment type="catalytic activity">
    <reaction evidence="5">
        <text>Co-precorrin-5B + S-adenosyl-L-methionine = Co-precorrin-6A + S-adenosyl-L-homocysteine</text>
        <dbReference type="Rhea" id="RHEA:26285"/>
        <dbReference type="ChEBI" id="CHEBI:57856"/>
        <dbReference type="ChEBI" id="CHEBI:59789"/>
        <dbReference type="ChEBI" id="CHEBI:60063"/>
        <dbReference type="ChEBI" id="CHEBI:60064"/>
        <dbReference type="EC" id="2.1.1.195"/>
    </reaction>
</comment>
<dbReference type="PATRIC" id="fig|398512.5.peg.3442"/>
<dbReference type="AlphaFoldDB" id="A0A0L6JQE5"/>
<comment type="similarity">
    <text evidence="5">Belongs to the CbiD family.</text>
</comment>
<gene>
    <name evidence="5" type="primary">cbiD</name>
    <name evidence="6" type="ORF">Bccel_3284</name>
</gene>
<dbReference type="HAMAP" id="MF_00787">
    <property type="entry name" value="CbiD"/>
    <property type="match status" value="1"/>
</dbReference>
<proteinExistence type="inferred from homology"/>
<dbReference type="EMBL" id="LGTC01000001">
    <property type="protein sequence ID" value="KNY28013.1"/>
    <property type="molecule type" value="Genomic_DNA"/>
</dbReference>
<comment type="function">
    <text evidence="5">Catalyzes the methylation of C-1 in cobalt-precorrin-5B to form cobalt-precorrin-6A.</text>
</comment>
<dbReference type="SUPFAM" id="SSF111342">
    <property type="entry name" value="CbiD-like"/>
    <property type="match status" value="1"/>
</dbReference>
<accession>A0A0L6JQE5</accession>
<dbReference type="PIRSF" id="PIRSF026782">
    <property type="entry name" value="CbiD"/>
    <property type="match status" value="1"/>
</dbReference>
<comment type="caution">
    <text evidence="6">The sequence shown here is derived from an EMBL/GenBank/DDBJ whole genome shotgun (WGS) entry which is preliminary data.</text>
</comment>
<dbReference type="GO" id="GO:0032259">
    <property type="term" value="P:methylation"/>
    <property type="evidence" value="ECO:0007669"/>
    <property type="project" value="UniProtKB-KW"/>
</dbReference>
<dbReference type="RefSeq" id="WP_036939069.1">
    <property type="nucleotide sequence ID" value="NZ_JQKC01000008.1"/>
</dbReference>
<dbReference type="Proteomes" id="UP000036923">
    <property type="component" value="Unassembled WGS sequence"/>
</dbReference>
<dbReference type="Pfam" id="PF01888">
    <property type="entry name" value="CbiD"/>
    <property type="match status" value="1"/>
</dbReference>
<keyword evidence="1 5" id="KW-0169">Cobalamin biosynthesis</keyword>
<keyword evidence="7" id="KW-1185">Reference proteome</keyword>
<dbReference type="STRING" id="398512.Bccel_3284"/>
<organism evidence="6 7">
    <name type="scientific">Pseudobacteroides cellulosolvens ATCC 35603 = DSM 2933</name>
    <dbReference type="NCBI Taxonomy" id="398512"/>
    <lineage>
        <taxon>Bacteria</taxon>
        <taxon>Bacillati</taxon>
        <taxon>Bacillota</taxon>
        <taxon>Clostridia</taxon>
        <taxon>Eubacteriales</taxon>
        <taxon>Oscillospiraceae</taxon>
        <taxon>Pseudobacteroides</taxon>
    </lineage>
</organism>
<evidence type="ECO:0000256" key="3">
    <source>
        <dbReference type="ARBA" id="ARBA00022679"/>
    </source>
</evidence>
<evidence type="ECO:0000256" key="2">
    <source>
        <dbReference type="ARBA" id="ARBA00022603"/>
    </source>
</evidence>
<keyword evidence="4 5" id="KW-0949">S-adenosyl-L-methionine</keyword>
<dbReference type="UniPathway" id="UPA00148">
    <property type="reaction ID" value="UER00227"/>
</dbReference>
<dbReference type="NCBIfam" id="TIGR00312">
    <property type="entry name" value="cbiD"/>
    <property type="match status" value="1"/>
</dbReference>
<keyword evidence="3 5" id="KW-0808">Transferase</keyword>
<comment type="pathway">
    <text evidence="5">Cofactor biosynthesis; adenosylcobalamin biosynthesis; cob(II)yrinate a,c-diamide from sirohydrochlorin (anaerobic route): step 6/10.</text>
</comment>